<name>A0ABZ3D3E9_9PROT</name>
<evidence type="ECO:0000256" key="1">
    <source>
        <dbReference type="SAM" id="Phobius"/>
    </source>
</evidence>
<feature type="transmembrane region" description="Helical" evidence="1">
    <location>
        <begin position="20"/>
        <end position="44"/>
    </location>
</feature>
<protein>
    <submittedName>
        <fullName evidence="2">Uncharacterized protein</fullName>
    </submittedName>
</protein>
<keyword evidence="1" id="KW-1133">Transmembrane helix</keyword>
<dbReference type="EMBL" id="CP152276">
    <property type="protein sequence ID" value="XAE42292.1"/>
    <property type="molecule type" value="Genomic_DNA"/>
</dbReference>
<dbReference type="Proteomes" id="UP001449795">
    <property type="component" value="Chromosome"/>
</dbReference>
<reference evidence="2 3" key="1">
    <citation type="submission" date="2024-04" db="EMBL/GenBank/DDBJ databases">
        <title>Complete genome sequence of Nguyenibacter vanlangesis HBCM-1154, a strain capable of nitrogen fixation, IAA production, and phosphorus solubilization isolated from sugarcane soil.</title>
        <authorList>
            <person name="MY HANH P."/>
        </authorList>
    </citation>
    <scope>NUCLEOTIDE SEQUENCE [LARGE SCALE GENOMIC DNA]</scope>
    <source>
        <strain evidence="2 3">HBCM 1154</strain>
    </source>
</reference>
<keyword evidence="1" id="KW-0472">Membrane</keyword>
<sequence>MTMESNGNLPPHPGSVRPVGTWVVGGVLAAAILLVWGLVSLIFLHRA</sequence>
<dbReference type="RefSeq" id="WP_342628064.1">
    <property type="nucleotide sequence ID" value="NZ_CP152276.1"/>
</dbReference>
<gene>
    <name evidence="2" type="ORF">AAC691_18845</name>
</gene>
<evidence type="ECO:0000313" key="3">
    <source>
        <dbReference type="Proteomes" id="UP001449795"/>
    </source>
</evidence>
<accession>A0ABZ3D3E9</accession>
<proteinExistence type="predicted"/>
<keyword evidence="1" id="KW-0812">Transmembrane</keyword>
<evidence type="ECO:0000313" key="2">
    <source>
        <dbReference type="EMBL" id="XAE42292.1"/>
    </source>
</evidence>
<keyword evidence="3" id="KW-1185">Reference proteome</keyword>
<organism evidence="2 3">
    <name type="scientific">Nguyenibacter vanlangensis</name>
    <dbReference type="NCBI Taxonomy" id="1216886"/>
    <lineage>
        <taxon>Bacteria</taxon>
        <taxon>Pseudomonadati</taxon>
        <taxon>Pseudomonadota</taxon>
        <taxon>Alphaproteobacteria</taxon>
        <taxon>Acetobacterales</taxon>
        <taxon>Acetobacteraceae</taxon>
        <taxon>Nguyenibacter</taxon>
    </lineage>
</organism>